<dbReference type="EMBL" id="CAADRA010005483">
    <property type="protein sequence ID" value="VFT90373.1"/>
    <property type="molecule type" value="Genomic_DNA"/>
</dbReference>
<evidence type="ECO:0000313" key="3">
    <source>
        <dbReference type="Proteomes" id="UP000332933"/>
    </source>
</evidence>
<accession>A0A485KYD4</accession>
<dbReference type="EMBL" id="VJMH01005462">
    <property type="protein sequence ID" value="KAF0695641.1"/>
    <property type="molecule type" value="Genomic_DNA"/>
</dbReference>
<dbReference type="AlphaFoldDB" id="A0A485KYD4"/>
<reference evidence="2 3" key="1">
    <citation type="submission" date="2019-03" db="EMBL/GenBank/DDBJ databases">
        <authorList>
            <person name="Gaulin E."/>
            <person name="Dumas B."/>
        </authorList>
    </citation>
    <scope>NUCLEOTIDE SEQUENCE [LARGE SCALE GENOMIC DNA]</scope>
    <source>
        <strain evidence="2">CBS 568.67</strain>
    </source>
</reference>
<organism evidence="2 3">
    <name type="scientific">Aphanomyces stellatus</name>
    <dbReference type="NCBI Taxonomy" id="120398"/>
    <lineage>
        <taxon>Eukaryota</taxon>
        <taxon>Sar</taxon>
        <taxon>Stramenopiles</taxon>
        <taxon>Oomycota</taxon>
        <taxon>Saprolegniomycetes</taxon>
        <taxon>Saprolegniales</taxon>
        <taxon>Verrucalvaceae</taxon>
        <taxon>Aphanomyces</taxon>
    </lineage>
</organism>
<evidence type="ECO:0000313" key="1">
    <source>
        <dbReference type="EMBL" id="KAF0695641.1"/>
    </source>
</evidence>
<proteinExistence type="predicted"/>
<sequence length="249" mass="28719">MKDVRREEHILTSMHMVTFMKTYHREWLENYMADKGDPYKRLLELCQAFAHRHHFAQRVPCHSKMVQAELDGIRDDFAAKFWGKYGTYKLRDIINVDETARLASPQKLTKVRSTLTASPLCYLVALMVVNFQFCLLCTERRGGAIDMQELGTYPAGHYYDVQESGWMDGHVWKTYLNMLPPYIRGPSVIVADNFDAHVSQESAYAIAEDLFSTLEPLPANCTSNVSPSMLVSWVHSRRFFGLFGSKKYQ</sequence>
<keyword evidence="3" id="KW-1185">Reference proteome</keyword>
<name>A0A485KYD4_9STRA</name>
<reference evidence="1" key="2">
    <citation type="submission" date="2019-06" db="EMBL/GenBank/DDBJ databases">
        <title>Genomics analysis of Aphanomyces spp. identifies a new class of oomycete effector associated with host adaptation.</title>
        <authorList>
            <person name="Gaulin E."/>
        </authorList>
    </citation>
    <scope>NUCLEOTIDE SEQUENCE</scope>
    <source>
        <strain evidence="1">CBS 578.67</strain>
    </source>
</reference>
<dbReference type="Proteomes" id="UP000332933">
    <property type="component" value="Unassembled WGS sequence"/>
</dbReference>
<gene>
    <name evidence="2" type="primary">Aste57867_13535</name>
    <name evidence="1" type="ORF">As57867_013485</name>
    <name evidence="2" type="ORF">ASTE57867_13535</name>
</gene>
<dbReference type="OrthoDB" id="129077at2759"/>
<evidence type="ECO:0000313" key="2">
    <source>
        <dbReference type="EMBL" id="VFT90373.1"/>
    </source>
</evidence>
<protein>
    <submittedName>
        <fullName evidence="2">Aste57867_13535 protein</fullName>
    </submittedName>
</protein>